<dbReference type="SUPFAM" id="SSF56935">
    <property type="entry name" value="Porins"/>
    <property type="match status" value="1"/>
</dbReference>
<dbReference type="RefSeq" id="WP_200464610.1">
    <property type="nucleotide sequence ID" value="NZ_JAENRR010000015.1"/>
</dbReference>
<dbReference type="SUPFAM" id="SSF49464">
    <property type="entry name" value="Carboxypeptidase regulatory domain-like"/>
    <property type="match status" value="1"/>
</dbReference>
<dbReference type="InterPro" id="IPR000531">
    <property type="entry name" value="Beta-barrel_TonB"/>
</dbReference>
<dbReference type="Pfam" id="PF13715">
    <property type="entry name" value="CarbopepD_reg_2"/>
    <property type="match status" value="1"/>
</dbReference>
<dbReference type="InterPro" id="IPR012910">
    <property type="entry name" value="Plug_dom"/>
</dbReference>
<keyword evidence="3 8" id="KW-1134">Transmembrane beta strand</keyword>
<proteinExistence type="inferred from homology"/>
<dbReference type="EMBL" id="JAENRR010000015">
    <property type="protein sequence ID" value="MBK3517381.1"/>
    <property type="molecule type" value="Genomic_DNA"/>
</dbReference>
<evidence type="ECO:0000256" key="8">
    <source>
        <dbReference type="PROSITE-ProRule" id="PRU01360"/>
    </source>
</evidence>
<evidence type="ECO:0000313" key="14">
    <source>
        <dbReference type="Proteomes" id="UP000605676"/>
    </source>
</evidence>
<comment type="subcellular location">
    <subcellularLocation>
        <location evidence="1 8">Cell outer membrane</location>
        <topology evidence="1 8">Multi-pass membrane protein</topology>
    </subcellularLocation>
</comment>
<dbReference type="Gene3D" id="2.60.40.1120">
    <property type="entry name" value="Carboxypeptidase-like, regulatory domain"/>
    <property type="match status" value="1"/>
</dbReference>
<keyword evidence="2 8" id="KW-0813">Transport</keyword>
<dbReference type="InterPro" id="IPR023997">
    <property type="entry name" value="TonB-dep_OMP_SusC/RagA_CS"/>
</dbReference>
<dbReference type="InterPro" id="IPR037066">
    <property type="entry name" value="Plug_dom_sf"/>
</dbReference>
<reference evidence="13 14" key="1">
    <citation type="submission" date="2021-01" db="EMBL/GenBank/DDBJ databases">
        <title>Carboxyliciviraga sp.nov., isolated from coastal sediments.</title>
        <authorList>
            <person name="Lu D."/>
            <person name="Zhang T."/>
        </authorList>
    </citation>
    <scope>NUCLEOTIDE SEQUENCE [LARGE SCALE GENOMIC DNA]</scope>
    <source>
        <strain evidence="13 14">N1Y132</strain>
    </source>
</reference>
<evidence type="ECO:0000256" key="3">
    <source>
        <dbReference type="ARBA" id="ARBA00022452"/>
    </source>
</evidence>
<evidence type="ECO:0000256" key="4">
    <source>
        <dbReference type="ARBA" id="ARBA00022692"/>
    </source>
</evidence>
<evidence type="ECO:0000259" key="11">
    <source>
        <dbReference type="Pfam" id="PF00593"/>
    </source>
</evidence>
<dbReference type="PROSITE" id="PS52016">
    <property type="entry name" value="TONB_DEPENDENT_REC_3"/>
    <property type="match status" value="1"/>
</dbReference>
<dbReference type="NCBIfam" id="TIGR04056">
    <property type="entry name" value="OMP_RagA_SusC"/>
    <property type="match status" value="1"/>
</dbReference>
<gene>
    <name evidence="13" type="ORF">JIV24_08550</name>
</gene>
<comment type="similarity">
    <text evidence="8 9">Belongs to the TonB-dependent receptor family.</text>
</comment>
<evidence type="ECO:0000259" key="12">
    <source>
        <dbReference type="Pfam" id="PF07715"/>
    </source>
</evidence>
<comment type="caution">
    <text evidence="13">The sequence shown here is derived from an EMBL/GenBank/DDBJ whole genome shotgun (WGS) entry which is preliminary data.</text>
</comment>
<keyword evidence="7 8" id="KW-0998">Cell outer membrane</keyword>
<feature type="domain" description="TonB-dependent receptor plug" evidence="12">
    <location>
        <begin position="116"/>
        <end position="222"/>
    </location>
</feature>
<dbReference type="Gene3D" id="2.170.130.10">
    <property type="entry name" value="TonB-dependent receptor, plug domain"/>
    <property type="match status" value="1"/>
</dbReference>
<evidence type="ECO:0000256" key="6">
    <source>
        <dbReference type="ARBA" id="ARBA00023136"/>
    </source>
</evidence>
<feature type="chain" id="PRO_5046463402" evidence="10">
    <location>
        <begin position="21"/>
        <end position="1055"/>
    </location>
</feature>
<dbReference type="InterPro" id="IPR008969">
    <property type="entry name" value="CarboxyPept-like_regulatory"/>
</dbReference>
<dbReference type="InterPro" id="IPR036942">
    <property type="entry name" value="Beta-barrel_TonB_sf"/>
</dbReference>
<sequence>MKKVLFALSIMVMVGLQAIAQTANVTGTVTDAADGSPIPGVSVFVKGTTIGTVTTPDGTYNLAVPNDATAIVFSFVGMTTQEVAYTGQTTINAVMQSDAVDVGEVMVVAYGTTTKEAFTGSASVVGAKDLETRAVTSAVQAIEGSATGVQVLSSSGQPGSSPQIVIRGVGTLNGVSDPLFIVDGVQYEGGLSNINPEDIESMTVLKDANSTALYGARAANGVVVITTKSGKKGDGGLKVNVSASYGTISQAVPNYDEVSPGQYYEAMFQGYKNALAADDEFTGDPALEASLKIADRLAYNPFNVPNDQIVDVNGVLNPNAQVIAKSLDWYDALTQKGKREQYSINLAGGNEKYDVYFSTSYLDEKGYVITSEYDRLTTFLKANFQPKKWLKVGGSLNLSMSEQAGPMSRGTAYANPFFFAKSIGSIYPVHVVDPSTGDYILDEGGNKQYDLGEGYPEYGIKARPTLVGRHTIAETNWNSDVTRQNSFITRYYADFQIVDGLKLSVNYGADVQDYMNKEYENNVVGDGAPGGRYSELRYRRTVENFNQILTYNKRFENGHNFDVTLGHESFEREYTYNSGMKNTQTATGIFEFDNFSKVSDLSGSTTDKAMEGYFLRANYNFNDKYYFSGSARRDGTSVFDKDVRWGNFFSLGGSWRMDQETFIQNISVIDKLKLRASFGQVGMDNLGDYYISQPRYSLFPNAGEPGIYWSDLGNNNLTWEVLESWDVALEFAILDRRIDGSIEYWKKINSDLLYNVPIPLSNGLSVKPENIATMHNEGFEIGLTGAILRNSDLKWNLGLQISTLKSEITEIPDPVVTGSKRWAEGRSRYEYFIYDYAGVDADNGDALYYNWEEVQDENGIGTGKFEREVDEDGEFVTYNDYNDVGKGYTGATSQPEVFGSIRNDLSYKGFNLNFMFTYGIGGEILDYGYANMMHEGEYGESLHPDIMNAWKAPGDVTNVPRMENGETTLLQTMSTRFLTDASYIALKNVNLSYTFRQPWVKNAGIGHLKVFVVGENLFLSSARKGLNPQYNLAGTPDGYDYNPARVFSMGVNVSF</sequence>
<keyword evidence="14" id="KW-1185">Reference proteome</keyword>
<keyword evidence="10" id="KW-0732">Signal</keyword>
<protein>
    <submittedName>
        <fullName evidence="13">SusC/RagA family TonB-linked outer membrane protein</fullName>
    </submittedName>
</protein>
<keyword evidence="6 8" id="KW-0472">Membrane</keyword>
<feature type="domain" description="TonB-dependent receptor-like beta-barrel" evidence="11">
    <location>
        <begin position="447"/>
        <end position="809"/>
    </location>
</feature>
<feature type="signal peptide" evidence="10">
    <location>
        <begin position="1"/>
        <end position="20"/>
    </location>
</feature>
<keyword evidence="5 9" id="KW-0798">TonB box</keyword>
<dbReference type="Pfam" id="PF07715">
    <property type="entry name" value="Plug"/>
    <property type="match status" value="1"/>
</dbReference>
<evidence type="ECO:0000313" key="13">
    <source>
        <dbReference type="EMBL" id="MBK3517381.1"/>
    </source>
</evidence>
<dbReference type="InterPro" id="IPR039426">
    <property type="entry name" value="TonB-dep_rcpt-like"/>
</dbReference>
<dbReference type="Proteomes" id="UP000605676">
    <property type="component" value="Unassembled WGS sequence"/>
</dbReference>
<dbReference type="NCBIfam" id="TIGR04057">
    <property type="entry name" value="SusC_RagA_signa"/>
    <property type="match status" value="1"/>
</dbReference>
<evidence type="ECO:0000256" key="1">
    <source>
        <dbReference type="ARBA" id="ARBA00004571"/>
    </source>
</evidence>
<dbReference type="Pfam" id="PF00593">
    <property type="entry name" value="TonB_dep_Rec_b-barrel"/>
    <property type="match status" value="1"/>
</dbReference>
<evidence type="ECO:0000256" key="9">
    <source>
        <dbReference type="RuleBase" id="RU003357"/>
    </source>
</evidence>
<evidence type="ECO:0000256" key="7">
    <source>
        <dbReference type="ARBA" id="ARBA00023237"/>
    </source>
</evidence>
<evidence type="ECO:0000256" key="2">
    <source>
        <dbReference type="ARBA" id="ARBA00022448"/>
    </source>
</evidence>
<organism evidence="13 14">
    <name type="scientific">Carboxylicivirga marina</name>
    <dbReference type="NCBI Taxonomy" id="2800988"/>
    <lineage>
        <taxon>Bacteria</taxon>
        <taxon>Pseudomonadati</taxon>
        <taxon>Bacteroidota</taxon>
        <taxon>Bacteroidia</taxon>
        <taxon>Marinilabiliales</taxon>
        <taxon>Marinilabiliaceae</taxon>
        <taxon>Carboxylicivirga</taxon>
    </lineage>
</organism>
<evidence type="ECO:0000256" key="10">
    <source>
        <dbReference type="SAM" id="SignalP"/>
    </source>
</evidence>
<accession>A0ABS1HII6</accession>
<keyword evidence="4 8" id="KW-0812">Transmembrane</keyword>
<dbReference type="Gene3D" id="2.40.170.20">
    <property type="entry name" value="TonB-dependent receptor, beta-barrel domain"/>
    <property type="match status" value="1"/>
</dbReference>
<evidence type="ECO:0000256" key="5">
    <source>
        <dbReference type="ARBA" id="ARBA00023077"/>
    </source>
</evidence>
<name>A0ABS1HII6_9BACT</name>
<dbReference type="InterPro" id="IPR023996">
    <property type="entry name" value="TonB-dep_OMP_SusC/RagA"/>
</dbReference>